<reference evidence="1 2" key="1">
    <citation type="submission" date="2016-09" db="EMBL/GenBank/DDBJ databases">
        <authorList>
            <person name="Capua I."/>
            <person name="De Benedictis P."/>
            <person name="Joannis T."/>
            <person name="Lombin L.H."/>
            <person name="Cattoli G."/>
        </authorList>
    </citation>
    <scope>NUCLEOTIDE SEQUENCE [LARGE SCALE GENOMIC DNA]</scope>
    <source>
        <strain evidence="1 2">UB20</strain>
    </source>
</reference>
<name>A0A1D3USL2_TANFO</name>
<gene>
    <name evidence="1" type="ORF">TFUB20_01932</name>
</gene>
<accession>A0A1D3USL2</accession>
<dbReference type="AlphaFoldDB" id="A0A1D3USL2"/>
<sequence>MVFRSKKSGLGKQMILRDVSYDVTNYSVF</sequence>
<protein>
    <submittedName>
        <fullName evidence="1">Uncharacterized protein</fullName>
    </submittedName>
</protein>
<evidence type="ECO:0000313" key="1">
    <source>
        <dbReference type="EMBL" id="SCQ23045.1"/>
    </source>
</evidence>
<evidence type="ECO:0000313" key="2">
    <source>
        <dbReference type="Proteomes" id="UP000182057"/>
    </source>
</evidence>
<proteinExistence type="predicted"/>
<dbReference type="EMBL" id="FMMM01000067">
    <property type="protein sequence ID" value="SCQ23045.1"/>
    <property type="molecule type" value="Genomic_DNA"/>
</dbReference>
<dbReference type="Proteomes" id="UP000182057">
    <property type="component" value="Unassembled WGS sequence"/>
</dbReference>
<organism evidence="1 2">
    <name type="scientific">Tannerella forsythia</name>
    <name type="common">Bacteroides forsythus</name>
    <dbReference type="NCBI Taxonomy" id="28112"/>
    <lineage>
        <taxon>Bacteria</taxon>
        <taxon>Pseudomonadati</taxon>
        <taxon>Bacteroidota</taxon>
        <taxon>Bacteroidia</taxon>
        <taxon>Bacteroidales</taxon>
        <taxon>Tannerellaceae</taxon>
        <taxon>Tannerella</taxon>
    </lineage>
</organism>